<organism evidence="2 3">
    <name type="scientific">Ophiocordyceps sinensis</name>
    <dbReference type="NCBI Taxonomy" id="72228"/>
    <lineage>
        <taxon>Eukaryota</taxon>
        <taxon>Fungi</taxon>
        <taxon>Dikarya</taxon>
        <taxon>Ascomycota</taxon>
        <taxon>Pezizomycotina</taxon>
        <taxon>Sordariomycetes</taxon>
        <taxon>Hypocreomycetidae</taxon>
        <taxon>Hypocreales</taxon>
        <taxon>Ophiocordycipitaceae</taxon>
        <taxon>Ophiocordyceps</taxon>
    </lineage>
</organism>
<dbReference type="AlphaFoldDB" id="A0A8H4PWC8"/>
<feature type="transmembrane region" description="Helical" evidence="1">
    <location>
        <begin position="106"/>
        <end position="127"/>
    </location>
</feature>
<feature type="transmembrane region" description="Helical" evidence="1">
    <location>
        <begin position="21"/>
        <end position="43"/>
    </location>
</feature>
<evidence type="ECO:0000313" key="2">
    <source>
        <dbReference type="EMBL" id="KAF4511677.1"/>
    </source>
</evidence>
<keyword evidence="1" id="KW-1133">Transmembrane helix</keyword>
<protein>
    <submittedName>
        <fullName evidence="2">Uncharacterized protein</fullName>
    </submittedName>
</protein>
<keyword evidence="1" id="KW-0472">Membrane</keyword>
<feature type="transmembrane region" description="Helical" evidence="1">
    <location>
        <begin position="317"/>
        <end position="338"/>
    </location>
</feature>
<feature type="transmembrane region" description="Helical" evidence="1">
    <location>
        <begin position="244"/>
        <end position="262"/>
    </location>
</feature>
<gene>
    <name evidence="2" type="ORF">G6O67_003450</name>
</gene>
<evidence type="ECO:0000313" key="3">
    <source>
        <dbReference type="Proteomes" id="UP000557566"/>
    </source>
</evidence>
<feature type="transmembrane region" description="Helical" evidence="1">
    <location>
        <begin position="139"/>
        <end position="159"/>
    </location>
</feature>
<comment type="caution">
    <text evidence="2">The sequence shown here is derived from an EMBL/GenBank/DDBJ whole genome shotgun (WGS) entry which is preliminary data.</text>
</comment>
<dbReference type="Proteomes" id="UP000557566">
    <property type="component" value="Unassembled WGS sequence"/>
</dbReference>
<dbReference type="OrthoDB" id="4491990at2759"/>
<keyword evidence="1" id="KW-0812">Transmembrane</keyword>
<dbReference type="EMBL" id="JAAVMX010000003">
    <property type="protein sequence ID" value="KAF4511677.1"/>
    <property type="molecule type" value="Genomic_DNA"/>
</dbReference>
<reference evidence="2 3" key="1">
    <citation type="journal article" date="2020" name="Genome Biol. Evol.">
        <title>A new high-quality draft genome assembly of the Chinese cordyceps Ophiocordyceps sinensis.</title>
        <authorList>
            <person name="Shu R."/>
            <person name="Zhang J."/>
            <person name="Meng Q."/>
            <person name="Zhang H."/>
            <person name="Zhou G."/>
            <person name="Li M."/>
            <person name="Wu P."/>
            <person name="Zhao Y."/>
            <person name="Chen C."/>
            <person name="Qin Q."/>
        </authorList>
    </citation>
    <scope>NUCLEOTIDE SEQUENCE [LARGE SCALE GENOMIC DNA]</scope>
    <source>
        <strain evidence="2 3">IOZ07</strain>
    </source>
</reference>
<evidence type="ECO:0000256" key="1">
    <source>
        <dbReference type="SAM" id="Phobius"/>
    </source>
</evidence>
<name>A0A8H4PWC8_9HYPO</name>
<feature type="transmembrane region" description="Helical" evidence="1">
    <location>
        <begin position="274"/>
        <end position="297"/>
    </location>
</feature>
<proteinExistence type="predicted"/>
<accession>A0A8H4PWC8</accession>
<sequence length="378" mass="42413">MATQTSTVVQYVNLGDARIRTFWMIQIAISLAFILYSVFLYHLPTIQWNGQVEAAEHPEASQDGLHTMHGSSKTLATDVWFALVWTTALDAATTVATFNRPIIDNWHYFVSVRMMALGSMLSFMVFLCGRRRFTCDWRLFSIAALCAVGAIHKLIGFVLNATHRSPPTTHVNARFWTIREYTIALSRFPGPWKGALSATVITGGLGTILTMLVPSTMSSMIPIMTTAFEAVFLRMNKFGRTPQYTVCAAPIFQAGVCVHWGLRQIATNPRLQLPSWIFILLLLTGRMILDVHLRTVYYIYPEFLWARKHALVSTRQLAACGLVLLFLETQNVPVMAWIKPITVFGFYFLSTTGVSAPAAYIIAFGMIRGKKREPSLET</sequence>
<feature type="transmembrane region" description="Helical" evidence="1">
    <location>
        <begin position="195"/>
        <end position="214"/>
    </location>
</feature>
<feature type="transmembrane region" description="Helical" evidence="1">
    <location>
        <begin position="344"/>
        <end position="367"/>
    </location>
</feature>
<keyword evidence="3" id="KW-1185">Reference proteome</keyword>